<gene>
    <name evidence="3" type="ORF">JBS370_LOCUS7966</name>
    <name evidence="2" type="ORF">ZHD862_LOCUS21200</name>
</gene>
<dbReference type="EMBL" id="CAJNOT010001248">
    <property type="protein sequence ID" value="CAF1170773.1"/>
    <property type="molecule type" value="Genomic_DNA"/>
</dbReference>
<comment type="caution">
    <text evidence="2">The sequence shown here is derived from an EMBL/GenBank/DDBJ whole genome shotgun (WGS) entry which is preliminary data.</text>
</comment>
<feature type="compositionally biased region" description="Low complexity" evidence="1">
    <location>
        <begin position="186"/>
        <end position="204"/>
    </location>
</feature>
<feature type="compositionally biased region" description="Polar residues" evidence="1">
    <location>
        <begin position="120"/>
        <end position="143"/>
    </location>
</feature>
<proteinExistence type="predicted"/>
<protein>
    <submittedName>
        <fullName evidence="2">Uncharacterized protein</fullName>
    </submittedName>
</protein>
<dbReference type="Proteomes" id="UP000663836">
    <property type="component" value="Unassembled WGS sequence"/>
</dbReference>
<feature type="compositionally biased region" description="Low complexity" evidence="1">
    <location>
        <begin position="102"/>
        <end position="119"/>
    </location>
</feature>
<feature type="compositionally biased region" description="Basic residues" evidence="1">
    <location>
        <begin position="149"/>
        <end position="185"/>
    </location>
</feature>
<evidence type="ECO:0000313" key="4">
    <source>
        <dbReference type="Proteomes" id="UP000663864"/>
    </source>
</evidence>
<organism evidence="2 4">
    <name type="scientific">Rotaria sordida</name>
    <dbReference type="NCBI Taxonomy" id="392033"/>
    <lineage>
        <taxon>Eukaryota</taxon>
        <taxon>Metazoa</taxon>
        <taxon>Spiralia</taxon>
        <taxon>Gnathifera</taxon>
        <taxon>Rotifera</taxon>
        <taxon>Eurotatoria</taxon>
        <taxon>Bdelloidea</taxon>
        <taxon>Philodinida</taxon>
        <taxon>Philodinidae</taxon>
        <taxon>Rotaria</taxon>
    </lineage>
</organism>
<dbReference type="EMBL" id="CAJOBD010000489">
    <property type="protein sequence ID" value="CAF3677423.1"/>
    <property type="molecule type" value="Genomic_DNA"/>
</dbReference>
<feature type="region of interest" description="Disordered" evidence="1">
    <location>
        <begin position="70"/>
        <end position="224"/>
    </location>
</feature>
<evidence type="ECO:0000313" key="2">
    <source>
        <dbReference type="EMBL" id="CAF1170773.1"/>
    </source>
</evidence>
<sequence>MTIGSGKFERMTKEEKLRFCQDLIKKAANLTKSSTINDIYSTGNISSLSDIHLKSKLNQQPISVSSILSKETKNDTSKLHSTKQTPSTSHMSRRNKSKSKQETTQRSSSKSSLLSNKSNVIQSPSDTNNKSEMKNAASNTLLASSPKTTKTRSKSKSQKTKTRTNKLKSTTKKKITSNVRSKSKHSTIANKTNITNTKNKSKSNTRSENHQTKQSNKTNKNPTETCTIQFVPKFNPNSNKNQVPIYHLVRHAFGNMVREAICQLDKDKIGVSSKQIIDHIIKHYTFPNNISENVVRNRAMFTINSGLQAGTLLTVSPNQGVRIGRMRHNYARMLC</sequence>
<dbReference type="Proteomes" id="UP000663864">
    <property type="component" value="Unassembled WGS sequence"/>
</dbReference>
<evidence type="ECO:0000256" key="1">
    <source>
        <dbReference type="SAM" id="MobiDB-lite"/>
    </source>
</evidence>
<feature type="compositionally biased region" description="Polar residues" evidence="1">
    <location>
        <begin position="212"/>
        <end position="224"/>
    </location>
</feature>
<evidence type="ECO:0000313" key="3">
    <source>
        <dbReference type="EMBL" id="CAF3677423.1"/>
    </source>
</evidence>
<name>A0A814U930_9BILA</name>
<accession>A0A814U930</accession>
<dbReference type="AlphaFoldDB" id="A0A814U930"/>
<reference evidence="2" key="1">
    <citation type="submission" date="2021-02" db="EMBL/GenBank/DDBJ databases">
        <authorList>
            <person name="Nowell W R."/>
        </authorList>
    </citation>
    <scope>NUCLEOTIDE SEQUENCE</scope>
</reference>